<sequence length="56" mass="6503">RVSSTLEKSTRKKHLTDDNPETCWTSRQCPAQYIHSTFEKPVIRKGITVVFEPGWI</sequence>
<evidence type="ECO:0000313" key="2">
    <source>
        <dbReference type="Proteomes" id="UP001195769"/>
    </source>
</evidence>
<keyword evidence="2" id="KW-1185">Reference proteome</keyword>
<comment type="caution">
    <text evidence="1">The sequence shown here is derived from an EMBL/GenBank/DDBJ whole genome shotgun (WGS) entry which is preliminary data.</text>
</comment>
<protein>
    <submittedName>
        <fullName evidence="1">Uncharacterized protein</fullName>
    </submittedName>
</protein>
<accession>A0AAD4EGF1</accession>
<dbReference type="AlphaFoldDB" id="A0AAD4EGF1"/>
<dbReference type="SUPFAM" id="SSF49785">
    <property type="entry name" value="Galactose-binding domain-like"/>
    <property type="match status" value="1"/>
</dbReference>
<feature type="non-terminal residue" evidence="1">
    <location>
        <position position="1"/>
    </location>
</feature>
<dbReference type="Proteomes" id="UP001195769">
    <property type="component" value="Unassembled WGS sequence"/>
</dbReference>
<proteinExistence type="predicted"/>
<name>A0AAD4EGF1_9AGAM</name>
<organism evidence="1 2">
    <name type="scientific">Suillus fuscotomentosus</name>
    <dbReference type="NCBI Taxonomy" id="1912939"/>
    <lineage>
        <taxon>Eukaryota</taxon>
        <taxon>Fungi</taxon>
        <taxon>Dikarya</taxon>
        <taxon>Basidiomycota</taxon>
        <taxon>Agaricomycotina</taxon>
        <taxon>Agaricomycetes</taxon>
        <taxon>Agaricomycetidae</taxon>
        <taxon>Boletales</taxon>
        <taxon>Suillineae</taxon>
        <taxon>Suillaceae</taxon>
        <taxon>Suillus</taxon>
    </lineage>
</organism>
<dbReference type="EMBL" id="JABBWK010000009">
    <property type="protein sequence ID" value="KAG1904534.1"/>
    <property type="molecule type" value="Genomic_DNA"/>
</dbReference>
<dbReference type="GeneID" id="64667821"/>
<evidence type="ECO:0000313" key="1">
    <source>
        <dbReference type="EMBL" id="KAG1904534.1"/>
    </source>
</evidence>
<dbReference type="RefSeq" id="XP_041230109.1">
    <property type="nucleotide sequence ID" value="XM_041373523.1"/>
</dbReference>
<gene>
    <name evidence="1" type="ORF">F5891DRAFT_904643</name>
</gene>
<feature type="non-terminal residue" evidence="1">
    <location>
        <position position="56"/>
    </location>
</feature>
<reference evidence="1" key="1">
    <citation type="journal article" date="2020" name="New Phytol.">
        <title>Comparative genomics reveals dynamic genome evolution in host specialist ectomycorrhizal fungi.</title>
        <authorList>
            <person name="Lofgren L.A."/>
            <person name="Nguyen N.H."/>
            <person name="Vilgalys R."/>
            <person name="Ruytinx J."/>
            <person name="Liao H.L."/>
            <person name="Branco S."/>
            <person name="Kuo A."/>
            <person name="LaButti K."/>
            <person name="Lipzen A."/>
            <person name="Andreopoulos W."/>
            <person name="Pangilinan J."/>
            <person name="Riley R."/>
            <person name="Hundley H."/>
            <person name="Na H."/>
            <person name="Barry K."/>
            <person name="Grigoriev I.V."/>
            <person name="Stajich J.E."/>
            <person name="Kennedy P.G."/>
        </authorList>
    </citation>
    <scope>NUCLEOTIDE SEQUENCE</scope>
    <source>
        <strain evidence="1">FC203</strain>
    </source>
</reference>
<dbReference type="InterPro" id="IPR008979">
    <property type="entry name" value="Galactose-bd-like_sf"/>
</dbReference>